<dbReference type="Gene3D" id="3.40.50.1820">
    <property type="entry name" value="alpha/beta hydrolase"/>
    <property type="match status" value="1"/>
</dbReference>
<dbReference type="STRING" id="1798396.A2973_00345"/>
<dbReference type="InterPro" id="IPR013744">
    <property type="entry name" value="SidJ"/>
</dbReference>
<accession>A0A1F6AZS4</accession>
<name>A0A1F6AZS4_9BACT</name>
<dbReference type="AlphaFoldDB" id="A0A1F6AZS4"/>
<dbReference type="Proteomes" id="UP000176409">
    <property type="component" value="Unassembled WGS sequence"/>
</dbReference>
<sequence>MQYPIVNVTTSDGLLLHGLLTEPENRSDAIVIHTHGTSGNFYWNSFYPSLTESAGSMGLSYLATNNRGSGIYELEEGFVPHGAALEHFEDCLLDTDAWIELALSKGYKKIILEGHSFGTEKVVYYAAKGKYKDIVAAVILLGFSDSYGTQKRYLQKTGKELMSEAQQLLKYDKPYQLLSDLRAQADGAIPASATTYVNFFTPGSELSKAFPLRNGKELPLVREIHVPILGVIGDLDEEYTIITIRDAMTLLTSENKLAEVRQIKNSGHGFDGKEEDLAAVIADFLKRRVLH</sequence>
<organism evidence="1 2">
    <name type="scientific">Candidatus Gottesmanbacteria bacterium RIFCSPLOWO2_01_FULL_49_10</name>
    <dbReference type="NCBI Taxonomy" id="1798396"/>
    <lineage>
        <taxon>Bacteria</taxon>
        <taxon>Candidatus Gottesmaniibacteriota</taxon>
    </lineage>
</organism>
<evidence type="ECO:0008006" key="3">
    <source>
        <dbReference type="Google" id="ProtNLM"/>
    </source>
</evidence>
<proteinExistence type="predicted"/>
<evidence type="ECO:0000313" key="1">
    <source>
        <dbReference type="EMBL" id="OGG29807.1"/>
    </source>
</evidence>
<comment type="caution">
    <text evidence="1">The sequence shown here is derived from an EMBL/GenBank/DDBJ whole genome shotgun (WGS) entry which is preliminary data.</text>
</comment>
<gene>
    <name evidence="1" type="ORF">A2973_00345</name>
</gene>
<evidence type="ECO:0000313" key="2">
    <source>
        <dbReference type="Proteomes" id="UP000176409"/>
    </source>
</evidence>
<dbReference type="Pfam" id="PF08538">
    <property type="entry name" value="DUF1749"/>
    <property type="match status" value="1"/>
</dbReference>
<protein>
    <recommendedName>
        <fullName evidence="3">AB hydrolase-1 domain-containing protein</fullName>
    </recommendedName>
</protein>
<dbReference type="SUPFAM" id="SSF53474">
    <property type="entry name" value="alpha/beta-Hydrolases"/>
    <property type="match status" value="1"/>
</dbReference>
<reference evidence="1 2" key="1">
    <citation type="journal article" date="2016" name="Nat. Commun.">
        <title>Thousands of microbial genomes shed light on interconnected biogeochemical processes in an aquifer system.</title>
        <authorList>
            <person name="Anantharaman K."/>
            <person name="Brown C.T."/>
            <person name="Hug L.A."/>
            <person name="Sharon I."/>
            <person name="Castelle C.J."/>
            <person name="Probst A.J."/>
            <person name="Thomas B.C."/>
            <person name="Singh A."/>
            <person name="Wilkins M.J."/>
            <person name="Karaoz U."/>
            <person name="Brodie E.L."/>
            <person name="Williams K.H."/>
            <person name="Hubbard S.S."/>
            <person name="Banfield J.F."/>
        </authorList>
    </citation>
    <scope>NUCLEOTIDE SEQUENCE [LARGE SCALE GENOMIC DNA]</scope>
</reference>
<dbReference type="InterPro" id="IPR029058">
    <property type="entry name" value="AB_hydrolase_fold"/>
</dbReference>
<dbReference type="EMBL" id="MFJZ01000036">
    <property type="protein sequence ID" value="OGG29807.1"/>
    <property type="molecule type" value="Genomic_DNA"/>
</dbReference>